<dbReference type="PANTHER" id="PTHR46073:SF4">
    <property type="entry name" value="GH18 DOMAIN-CONTAINING PROTEIN"/>
    <property type="match status" value="1"/>
</dbReference>
<accession>A0A914H5G8</accession>
<dbReference type="Pfam" id="PF00704">
    <property type="entry name" value="Glyco_hydro_18"/>
    <property type="match status" value="1"/>
</dbReference>
<dbReference type="InterPro" id="IPR017853">
    <property type="entry name" value="GH"/>
</dbReference>
<dbReference type="WBParaSite" id="Gr19_v10_g14349.t1">
    <property type="protein sequence ID" value="Gr19_v10_g14349.t1"/>
    <property type="gene ID" value="Gr19_v10_g14349"/>
</dbReference>
<proteinExistence type="predicted"/>
<dbReference type="AlphaFoldDB" id="A0A914H5G8"/>
<dbReference type="InterPro" id="IPR001223">
    <property type="entry name" value="Glyco_hydro18_cat"/>
</dbReference>
<evidence type="ECO:0000313" key="2">
    <source>
        <dbReference type="Proteomes" id="UP000887572"/>
    </source>
</evidence>
<dbReference type="InterPro" id="IPR011583">
    <property type="entry name" value="Chitinase_II/V-like_cat"/>
</dbReference>
<dbReference type="GO" id="GO:0005975">
    <property type="term" value="P:carbohydrate metabolic process"/>
    <property type="evidence" value="ECO:0007669"/>
    <property type="project" value="InterPro"/>
</dbReference>
<organism evidence="2 3">
    <name type="scientific">Globodera rostochiensis</name>
    <name type="common">Golden nematode worm</name>
    <name type="synonym">Heterodera rostochiensis</name>
    <dbReference type="NCBI Taxonomy" id="31243"/>
    <lineage>
        <taxon>Eukaryota</taxon>
        <taxon>Metazoa</taxon>
        <taxon>Ecdysozoa</taxon>
        <taxon>Nematoda</taxon>
        <taxon>Chromadorea</taxon>
        <taxon>Rhabditida</taxon>
        <taxon>Tylenchina</taxon>
        <taxon>Tylenchomorpha</taxon>
        <taxon>Tylenchoidea</taxon>
        <taxon>Heteroderidae</taxon>
        <taxon>Heteroderinae</taxon>
        <taxon>Globodera</taxon>
    </lineage>
</organism>
<dbReference type="Gene3D" id="3.20.20.80">
    <property type="entry name" value="Glycosidases"/>
    <property type="match status" value="2"/>
</dbReference>
<dbReference type="SUPFAM" id="SSF51445">
    <property type="entry name" value="(Trans)glycosidases"/>
    <property type="match status" value="1"/>
</dbReference>
<dbReference type="PROSITE" id="PS51910">
    <property type="entry name" value="GH18_2"/>
    <property type="match status" value="1"/>
</dbReference>
<dbReference type="GO" id="GO:0008061">
    <property type="term" value="F:chitin binding"/>
    <property type="evidence" value="ECO:0007669"/>
    <property type="project" value="InterPro"/>
</dbReference>
<dbReference type="InterPro" id="IPR029070">
    <property type="entry name" value="Chitinase_insertion_sf"/>
</dbReference>
<dbReference type="Gene3D" id="3.10.50.10">
    <property type="match status" value="1"/>
</dbReference>
<sequence length="778" mass="87072">MEIPLSGILVVGRDNRKLKDVLRGPKKSTGEAPLNFVLLCYKPTSSADALKQFHICLEYLYKLAARQMNCIFVDLELFLVDSFMGKLKRLLRDTRVPKAINSMDGFPHIGARLIKMRGADQLLTADFVAEERQKLGMCIAMSDSPSKANKQLKEIFICDDVLFEVFKFCGHFVLGLRVALISDRFDFLADAHFKSMEWSLGRLEIRCAADGNGAEIVKFIGNEVVERRLPIPQEPLPAKVIGFERIMMSYIDQSVIKFLQSIRRLFDSKGTNLSIGTIDDQTRSWEIIWHQIWPLIKDNIYGLYLYTFQLDGWRQFSPTVLNDCPKLRLIHCDTIFPAFPADDSAGASSEQALAKWLYTPRGDGIPKAFFKSTDPVNFIIYLFHWTGGGIVPFELQNILTGERLVFRHFEKDNWLLVRCPIERDEAKWAEWEKEAAAWNWCPWNCIGIDFEDSAIGDGLLDTNEGRVVGYYQGTRALTSDQAKRLTHLVLAFSVPDAQGNLSPLTSVQAQALTTGKSANSALKVLIAIGGGGFNASIFTSLTSNNGTRQEFIAKIVSFLKSNELDGANIDWQFPTVNDKANYVAFLRELNMALPSGALLSIASAASAFYLDPGFDLAGIATAVDFINVMCYNYYGGWSTESTGPNSALYQGTNADPSDSLNTNWTIFYHLTKMNDPEKNNVGAPLNVDGLWRQLGIYGTELAWRDLGNSSDLTKMTYHKTAKTPYIYDASSKIFLTFDNPQSLEDKVQYVASQKIGGTMIWSIDQDDDKLSLLNAVSK</sequence>
<evidence type="ECO:0000313" key="3">
    <source>
        <dbReference type="WBParaSite" id="Gr19_v10_g14349.t1"/>
    </source>
</evidence>
<reference evidence="3" key="1">
    <citation type="submission" date="2022-11" db="UniProtKB">
        <authorList>
            <consortium name="WormBaseParasite"/>
        </authorList>
    </citation>
    <scope>IDENTIFICATION</scope>
</reference>
<name>A0A914H5G8_GLORO</name>
<feature type="domain" description="GH18" evidence="1">
    <location>
        <begin position="465"/>
        <end position="778"/>
    </location>
</feature>
<dbReference type="Proteomes" id="UP000887572">
    <property type="component" value="Unplaced"/>
</dbReference>
<evidence type="ECO:0000259" key="1">
    <source>
        <dbReference type="PROSITE" id="PS51910"/>
    </source>
</evidence>
<dbReference type="SMART" id="SM00636">
    <property type="entry name" value="Glyco_18"/>
    <property type="match status" value="1"/>
</dbReference>
<protein>
    <submittedName>
        <fullName evidence="3">GH18 domain-containing protein</fullName>
    </submittedName>
</protein>
<keyword evidence="2" id="KW-1185">Reference proteome</keyword>
<dbReference type="PANTHER" id="PTHR46073">
    <property type="entry name" value="CHITINASE"/>
    <property type="match status" value="1"/>
</dbReference>